<keyword evidence="1" id="KW-0732">Signal</keyword>
<dbReference type="EMBL" id="JBFSSG010000001">
    <property type="protein sequence ID" value="MEZ8719449.1"/>
    <property type="molecule type" value="Genomic_DNA"/>
</dbReference>
<feature type="signal peptide" evidence="1">
    <location>
        <begin position="1"/>
        <end position="27"/>
    </location>
</feature>
<evidence type="ECO:0000313" key="3">
    <source>
        <dbReference type="EMBL" id="MEZ8719449.1"/>
    </source>
</evidence>
<sequence>MKSSTRKLSSLLIASALFSGLSSQAMAGDVPPPQLNKLIEQGAVEVIESFKHDSFTGWLVKNGGEHHLYWATPDNYVVAGPLIDQKGINITSKFLEAKKPVPNYDNTFAEFEKEATYVSTHPNGDANGVMYVFAEPFCGWCSKVYRELQPAIEAGLEVRWVPVSFLSAQSPDVIEYFLSAEDPLAAMEAHEKIRAQRGQVITLPATAATQEKINKNSEFMKRFDIAGTPGIVYKINGKVMVGGYRPPAEMTALIQAIQNK</sequence>
<dbReference type="Gene3D" id="3.10.450.70">
    <property type="entry name" value="Disulphide bond isomerase, DsbC/G, N-terminal"/>
    <property type="match status" value="1"/>
</dbReference>
<dbReference type="InterPro" id="IPR009094">
    <property type="entry name" value="DiS-bond_isomerase_DsbC/G_N_sf"/>
</dbReference>
<dbReference type="PANTHER" id="PTHR35272:SF4">
    <property type="entry name" value="THIOL:DISULFIDE INTERCHANGE PROTEIN DSBG"/>
    <property type="match status" value="1"/>
</dbReference>
<reference evidence="3 4" key="1">
    <citation type="journal article" date="2024" name="ISME J.">
        <title>Tailless and filamentous prophages are predominant in marine Vibrio.</title>
        <authorList>
            <person name="Steensen K."/>
            <person name="Seneca J."/>
            <person name="Bartlau N."/>
            <person name="Yu X.A."/>
            <person name="Hussain F.A."/>
            <person name="Polz M.F."/>
        </authorList>
    </citation>
    <scope>NUCLEOTIDE SEQUENCE [LARGE SCALE GENOMIC DNA]</scope>
    <source>
        <strain evidence="3 4">10N.239.312.F12</strain>
    </source>
</reference>
<feature type="domain" description="Thioredoxin-like fold" evidence="2">
    <location>
        <begin position="125"/>
        <end position="253"/>
    </location>
</feature>
<proteinExistence type="predicted"/>
<dbReference type="PANTHER" id="PTHR35272">
    <property type="entry name" value="THIOL:DISULFIDE INTERCHANGE PROTEIN DSBC-RELATED"/>
    <property type="match status" value="1"/>
</dbReference>
<evidence type="ECO:0000256" key="1">
    <source>
        <dbReference type="SAM" id="SignalP"/>
    </source>
</evidence>
<dbReference type="Pfam" id="PF13098">
    <property type="entry name" value="Thioredoxin_2"/>
    <property type="match status" value="1"/>
</dbReference>
<protein>
    <submittedName>
        <fullName evidence="3">Thioredoxin fold domain-containing protein</fullName>
    </submittedName>
</protein>
<dbReference type="Gene3D" id="3.40.30.10">
    <property type="entry name" value="Glutaredoxin"/>
    <property type="match status" value="1"/>
</dbReference>
<dbReference type="InterPro" id="IPR012336">
    <property type="entry name" value="Thioredoxin-like_fold"/>
</dbReference>
<evidence type="ECO:0000259" key="2">
    <source>
        <dbReference type="Pfam" id="PF13098"/>
    </source>
</evidence>
<gene>
    <name evidence="3" type="ORF">AB6D66_00125</name>
</gene>
<dbReference type="Proteomes" id="UP001570071">
    <property type="component" value="Unassembled WGS sequence"/>
</dbReference>
<dbReference type="InterPro" id="IPR051470">
    <property type="entry name" value="Thiol:disulfide_interchange"/>
</dbReference>
<keyword evidence="4" id="KW-1185">Reference proteome</keyword>
<accession>A0ABV4MQN7</accession>
<evidence type="ECO:0000313" key="4">
    <source>
        <dbReference type="Proteomes" id="UP001570071"/>
    </source>
</evidence>
<dbReference type="InterPro" id="IPR036249">
    <property type="entry name" value="Thioredoxin-like_sf"/>
</dbReference>
<organism evidence="3 4">
    <name type="scientific">Vibrio pomeroyi</name>
    <dbReference type="NCBI Taxonomy" id="198832"/>
    <lineage>
        <taxon>Bacteria</taxon>
        <taxon>Pseudomonadati</taxon>
        <taxon>Pseudomonadota</taxon>
        <taxon>Gammaproteobacteria</taxon>
        <taxon>Vibrionales</taxon>
        <taxon>Vibrionaceae</taxon>
        <taxon>Vibrio</taxon>
    </lineage>
</organism>
<dbReference type="SUPFAM" id="SSF52833">
    <property type="entry name" value="Thioredoxin-like"/>
    <property type="match status" value="1"/>
</dbReference>
<name>A0ABV4MQN7_9VIBR</name>
<dbReference type="RefSeq" id="WP_269337512.1">
    <property type="nucleotide sequence ID" value="NZ_JBFSSG010000001.1"/>
</dbReference>
<feature type="chain" id="PRO_5046515221" evidence="1">
    <location>
        <begin position="28"/>
        <end position="260"/>
    </location>
</feature>
<comment type="caution">
    <text evidence="3">The sequence shown here is derived from an EMBL/GenBank/DDBJ whole genome shotgun (WGS) entry which is preliminary data.</text>
</comment>